<dbReference type="Gene3D" id="1.20.1600.10">
    <property type="entry name" value="Outer membrane efflux proteins (OEP)"/>
    <property type="match status" value="1"/>
</dbReference>
<dbReference type="PANTHER" id="PTHR30203:SF20">
    <property type="entry name" value="MULTIDRUG RESISTANCE OUTER MEMBRANE PROTEIN MDTP-RELATED"/>
    <property type="match status" value="1"/>
</dbReference>
<dbReference type="AlphaFoldDB" id="A0A934SPJ7"/>
<evidence type="ECO:0000256" key="8">
    <source>
        <dbReference type="ARBA" id="ARBA00023288"/>
    </source>
</evidence>
<dbReference type="PANTHER" id="PTHR30203">
    <property type="entry name" value="OUTER MEMBRANE CATION EFFLUX PROTEIN"/>
    <property type="match status" value="1"/>
</dbReference>
<keyword evidence="13" id="KW-1185">Reference proteome</keyword>
<dbReference type="Proteomes" id="UP000622890">
    <property type="component" value="Unassembled WGS sequence"/>
</dbReference>
<dbReference type="EMBL" id="JAEPBG010000001">
    <property type="protein sequence ID" value="MBK4733130.1"/>
    <property type="molecule type" value="Genomic_DNA"/>
</dbReference>
<feature type="coiled-coil region" evidence="10">
    <location>
        <begin position="234"/>
        <end position="261"/>
    </location>
</feature>
<gene>
    <name evidence="12" type="ORF">JJB74_00675</name>
</gene>
<evidence type="ECO:0000256" key="1">
    <source>
        <dbReference type="ARBA" id="ARBA00004370"/>
    </source>
</evidence>
<evidence type="ECO:0000313" key="13">
    <source>
        <dbReference type="Proteomes" id="UP000622890"/>
    </source>
</evidence>
<comment type="similarity">
    <text evidence="2 9">Belongs to the outer membrane factor (OMF) (TC 1.B.17) family.</text>
</comment>
<evidence type="ECO:0000256" key="6">
    <source>
        <dbReference type="ARBA" id="ARBA00023136"/>
    </source>
</evidence>
<keyword evidence="4 9" id="KW-0812">Transmembrane</keyword>
<accession>A0A934SPJ7</accession>
<feature type="compositionally biased region" description="Polar residues" evidence="11">
    <location>
        <begin position="495"/>
        <end position="513"/>
    </location>
</feature>
<protein>
    <submittedName>
        <fullName evidence="12">Efflux transporter outer membrane subunit</fullName>
    </submittedName>
</protein>
<organism evidence="12 13">
    <name type="scientific">Noviherbaspirillum pedocola</name>
    <dbReference type="NCBI Taxonomy" id="2801341"/>
    <lineage>
        <taxon>Bacteria</taxon>
        <taxon>Pseudomonadati</taxon>
        <taxon>Pseudomonadota</taxon>
        <taxon>Betaproteobacteria</taxon>
        <taxon>Burkholderiales</taxon>
        <taxon>Oxalobacteraceae</taxon>
        <taxon>Noviherbaspirillum</taxon>
    </lineage>
</organism>
<dbReference type="RefSeq" id="WP_200589645.1">
    <property type="nucleotide sequence ID" value="NZ_JAEPBG010000001.1"/>
</dbReference>
<dbReference type="InterPro" id="IPR003423">
    <property type="entry name" value="OMP_efflux"/>
</dbReference>
<keyword evidence="5" id="KW-0732">Signal</keyword>
<evidence type="ECO:0000256" key="3">
    <source>
        <dbReference type="ARBA" id="ARBA00022452"/>
    </source>
</evidence>
<dbReference type="InterPro" id="IPR010131">
    <property type="entry name" value="MdtP/NodT-like"/>
</dbReference>
<evidence type="ECO:0000256" key="10">
    <source>
        <dbReference type="SAM" id="Coils"/>
    </source>
</evidence>
<evidence type="ECO:0000313" key="12">
    <source>
        <dbReference type="EMBL" id="MBK4733130.1"/>
    </source>
</evidence>
<evidence type="ECO:0000256" key="9">
    <source>
        <dbReference type="RuleBase" id="RU362097"/>
    </source>
</evidence>
<evidence type="ECO:0000256" key="5">
    <source>
        <dbReference type="ARBA" id="ARBA00022729"/>
    </source>
</evidence>
<keyword evidence="10" id="KW-0175">Coiled coil</keyword>
<feature type="region of interest" description="Disordered" evidence="11">
    <location>
        <begin position="490"/>
        <end position="513"/>
    </location>
</feature>
<name>A0A934SPJ7_9BURK</name>
<dbReference type="SUPFAM" id="SSF56954">
    <property type="entry name" value="Outer membrane efflux proteins (OEP)"/>
    <property type="match status" value="1"/>
</dbReference>
<comment type="subcellular location">
    <subcellularLocation>
        <location evidence="9">Cell membrane</location>
        <topology evidence="9">Lipid-anchor</topology>
    </subcellularLocation>
    <subcellularLocation>
        <location evidence="1">Membrane</location>
    </subcellularLocation>
</comment>
<evidence type="ECO:0000256" key="2">
    <source>
        <dbReference type="ARBA" id="ARBA00007613"/>
    </source>
</evidence>
<keyword evidence="3 9" id="KW-1134">Transmembrane beta strand</keyword>
<evidence type="ECO:0000256" key="11">
    <source>
        <dbReference type="SAM" id="MobiDB-lite"/>
    </source>
</evidence>
<dbReference type="NCBIfam" id="TIGR01845">
    <property type="entry name" value="outer_NodT"/>
    <property type="match status" value="1"/>
</dbReference>
<evidence type="ECO:0000256" key="7">
    <source>
        <dbReference type="ARBA" id="ARBA00023139"/>
    </source>
</evidence>
<dbReference type="Pfam" id="PF02321">
    <property type="entry name" value="OEP"/>
    <property type="match status" value="2"/>
</dbReference>
<keyword evidence="7 9" id="KW-0564">Palmitate</keyword>
<sequence length="513" mass="54289">MTSLPLSQGAGTPRIKATIAAVGMTLLLSSCASFHGIGTDAKIRHSADYAAAQTLPGQGGEWPSADWAAQIGGAPLQALVDEALADNPNLQAAAARVAAARAAAENARASLYPTVGGQASATRNRFSEHGLYPPPYGGGWYTDSLVGLNFAYELDFWGKHEDELQAALSQGRAAQAEQYSARLMLAVSITRTWLQLGRQASQLELTQRQIALRERLGKLNELRFKAGLDTQSENEATRQQVASLRAEAAQWQEAIALSRNQLAALLGKGPDRGLSIPVPTLPADADTALPNALPLELLGRRPDIVASRWRVEAASSEIASARADFYPNVNLTAFAGLSSLDPSRLLTIASRQIGIGPALKLPIFAGGRLRAQLKGRVAGYENAVATYNQSLADALRDVADAVQSLRAAQTQGEQQRAATQAAANALKLARDRERAGTSNMLPVLANEMSLLSQQKVELDNRARRADLHVALIRALGGGFDAAAAGIAPDAQQNAVGQQRPQAQPNNSNTKNAS</sequence>
<evidence type="ECO:0000256" key="4">
    <source>
        <dbReference type="ARBA" id="ARBA00022692"/>
    </source>
</evidence>
<dbReference type="GO" id="GO:0005886">
    <property type="term" value="C:plasma membrane"/>
    <property type="evidence" value="ECO:0007669"/>
    <property type="project" value="UniProtKB-SubCell"/>
</dbReference>
<keyword evidence="8 9" id="KW-0449">Lipoprotein</keyword>
<dbReference type="Gene3D" id="2.20.200.10">
    <property type="entry name" value="Outer membrane efflux proteins (OEP)"/>
    <property type="match status" value="1"/>
</dbReference>
<comment type="caution">
    <text evidence="12">The sequence shown here is derived from an EMBL/GenBank/DDBJ whole genome shotgun (WGS) entry which is preliminary data.</text>
</comment>
<keyword evidence="6 9" id="KW-0472">Membrane</keyword>
<dbReference type="GO" id="GO:0015562">
    <property type="term" value="F:efflux transmembrane transporter activity"/>
    <property type="evidence" value="ECO:0007669"/>
    <property type="project" value="InterPro"/>
</dbReference>
<proteinExistence type="inferred from homology"/>
<reference evidence="12" key="1">
    <citation type="submission" date="2021-01" db="EMBL/GenBank/DDBJ databases">
        <title>Genome sequence of strain Noviherbaspirillum sp. DKR-6.</title>
        <authorList>
            <person name="Chaudhary D.K."/>
        </authorList>
    </citation>
    <scope>NUCLEOTIDE SEQUENCE</scope>
    <source>
        <strain evidence="12">DKR-6</strain>
    </source>
</reference>